<accession>A0A542ZPV0</accession>
<dbReference type="Gene3D" id="3.40.50.300">
    <property type="entry name" value="P-loop containing nucleotide triphosphate hydrolases"/>
    <property type="match status" value="1"/>
</dbReference>
<dbReference type="GO" id="GO:0016887">
    <property type="term" value="F:ATP hydrolysis activity"/>
    <property type="evidence" value="ECO:0007669"/>
    <property type="project" value="InterPro"/>
</dbReference>
<evidence type="ECO:0000313" key="7">
    <source>
        <dbReference type="EMBL" id="TQL62382.1"/>
    </source>
</evidence>
<dbReference type="InterPro" id="IPR003593">
    <property type="entry name" value="AAA+_ATPase"/>
</dbReference>
<evidence type="ECO:0000256" key="5">
    <source>
        <dbReference type="ARBA" id="ARBA00023251"/>
    </source>
</evidence>
<organism evidence="7 8">
    <name type="scientific">Propioniferax innocua</name>
    <dbReference type="NCBI Taxonomy" id="1753"/>
    <lineage>
        <taxon>Bacteria</taxon>
        <taxon>Bacillati</taxon>
        <taxon>Actinomycetota</taxon>
        <taxon>Actinomycetes</taxon>
        <taxon>Propionibacteriales</taxon>
        <taxon>Propionibacteriaceae</taxon>
        <taxon>Propioniferax</taxon>
    </lineage>
</organism>
<evidence type="ECO:0000256" key="3">
    <source>
        <dbReference type="ARBA" id="ARBA00022741"/>
    </source>
</evidence>
<keyword evidence="2" id="KW-0813">Transport</keyword>
<reference evidence="7 8" key="1">
    <citation type="submission" date="2019-06" db="EMBL/GenBank/DDBJ databases">
        <title>Sequencing the genomes of 1000 actinobacteria strains.</title>
        <authorList>
            <person name="Klenk H.-P."/>
        </authorList>
    </citation>
    <scope>NUCLEOTIDE SEQUENCE [LARGE SCALE GENOMIC DNA]</scope>
    <source>
        <strain evidence="7 8">DSM 8251</strain>
    </source>
</reference>
<evidence type="ECO:0000256" key="2">
    <source>
        <dbReference type="ARBA" id="ARBA00022448"/>
    </source>
</evidence>
<evidence type="ECO:0000259" key="6">
    <source>
        <dbReference type="PROSITE" id="PS50893"/>
    </source>
</evidence>
<dbReference type="CDD" id="cd03230">
    <property type="entry name" value="ABC_DR_subfamily_A"/>
    <property type="match status" value="1"/>
</dbReference>
<keyword evidence="8" id="KW-1185">Reference proteome</keyword>
<dbReference type="PROSITE" id="PS50893">
    <property type="entry name" value="ABC_TRANSPORTER_2"/>
    <property type="match status" value="1"/>
</dbReference>
<dbReference type="PANTHER" id="PTHR42711">
    <property type="entry name" value="ABC TRANSPORTER ATP-BINDING PROTEIN"/>
    <property type="match status" value="1"/>
</dbReference>
<evidence type="ECO:0000313" key="8">
    <source>
        <dbReference type="Proteomes" id="UP000316196"/>
    </source>
</evidence>
<dbReference type="Pfam" id="PF00005">
    <property type="entry name" value="ABC_tran"/>
    <property type="match status" value="1"/>
</dbReference>
<dbReference type="GO" id="GO:0005524">
    <property type="term" value="F:ATP binding"/>
    <property type="evidence" value="ECO:0007669"/>
    <property type="project" value="UniProtKB-KW"/>
</dbReference>
<gene>
    <name evidence="7" type="ORF">FB460_0156</name>
</gene>
<dbReference type="AlphaFoldDB" id="A0A542ZPV0"/>
<evidence type="ECO:0000256" key="1">
    <source>
        <dbReference type="ARBA" id="ARBA00004202"/>
    </source>
</evidence>
<evidence type="ECO:0000256" key="4">
    <source>
        <dbReference type="ARBA" id="ARBA00022840"/>
    </source>
</evidence>
<dbReference type="PANTHER" id="PTHR42711:SF17">
    <property type="entry name" value="ABC TRANSPORTER ATP-BINDING PROTEIN"/>
    <property type="match status" value="1"/>
</dbReference>
<dbReference type="EMBL" id="VFOR01000001">
    <property type="protein sequence ID" value="TQL62382.1"/>
    <property type="molecule type" value="Genomic_DNA"/>
</dbReference>
<comment type="caution">
    <text evidence="7">The sequence shown here is derived from an EMBL/GenBank/DDBJ whole genome shotgun (WGS) entry which is preliminary data.</text>
</comment>
<dbReference type="SMART" id="SM00382">
    <property type="entry name" value="AAA"/>
    <property type="match status" value="1"/>
</dbReference>
<protein>
    <submittedName>
        <fullName evidence="7">ABC-2 type transport system ATP-binding protein</fullName>
    </submittedName>
</protein>
<comment type="subcellular location">
    <subcellularLocation>
        <location evidence="1">Cell membrane</location>
        <topology evidence="1">Peripheral membrane protein</topology>
    </subcellularLocation>
</comment>
<name>A0A542ZPV0_9ACTN</name>
<dbReference type="SUPFAM" id="SSF52540">
    <property type="entry name" value="P-loop containing nucleoside triphosphate hydrolases"/>
    <property type="match status" value="1"/>
</dbReference>
<feature type="domain" description="ABC transporter" evidence="6">
    <location>
        <begin position="4"/>
        <end position="231"/>
    </location>
</feature>
<keyword evidence="4 7" id="KW-0067">ATP-binding</keyword>
<dbReference type="OrthoDB" id="9804819at2"/>
<dbReference type="Proteomes" id="UP000316196">
    <property type="component" value="Unassembled WGS sequence"/>
</dbReference>
<dbReference type="InterPro" id="IPR003439">
    <property type="entry name" value="ABC_transporter-like_ATP-bd"/>
</dbReference>
<dbReference type="InterPro" id="IPR027417">
    <property type="entry name" value="P-loop_NTPase"/>
</dbReference>
<dbReference type="InterPro" id="IPR050763">
    <property type="entry name" value="ABC_transporter_ATP-binding"/>
</dbReference>
<keyword evidence="5" id="KW-0046">Antibiotic resistance</keyword>
<dbReference type="GO" id="GO:0005886">
    <property type="term" value="C:plasma membrane"/>
    <property type="evidence" value="ECO:0007669"/>
    <property type="project" value="UniProtKB-SubCell"/>
</dbReference>
<keyword evidence="3" id="KW-0547">Nucleotide-binding</keyword>
<dbReference type="GO" id="GO:0046677">
    <property type="term" value="P:response to antibiotic"/>
    <property type="evidence" value="ECO:0007669"/>
    <property type="project" value="UniProtKB-KW"/>
</dbReference>
<dbReference type="InterPro" id="IPR017871">
    <property type="entry name" value="ABC_transporter-like_CS"/>
</dbReference>
<dbReference type="PROSITE" id="PS00211">
    <property type="entry name" value="ABC_TRANSPORTER_1"/>
    <property type="match status" value="1"/>
</dbReference>
<sequence>MTAIALSDVVKDFPTGDGPVRAVDHVNLMLDPGEVVAFLGPNGAGKSTCIDMMLGLTDPTHGTVQVHGGSPRAAVQAGRIGAILQSGGLLDDLTVHQTLTMIATLHPGRIDLDTLMRRTNLTPLASRRVSHCSGGERQRLRFALALIPDPDILILDEPTAGMDVNARAEFWATTHQEAANGQTVLFATHYLKEAQDFADRIILIAEGRIVADGTVDEIRRLGAGRSVSAHWPGWTPDISLPGVTHHEREGERVRWWADDSDALALHLLTSTAATDLEITTADLDSAFAALTRTTTTGATA</sequence>
<dbReference type="RefSeq" id="WP_142092242.1">
    <property type="nucleotide sequence ID" value="NZ_BAAAMD010000003.1"/>
</dbReference>
<proteinExistence type="predicted"/>